<gene>
    <name evidence="1" type="ORF">X777_05992</name>
</gene>
<protein>
    <submittedName>
        <fullName evidence="1">Uncharacterized protein</fullName>
    </submittedName>
</protein>
<organism evidence="1 2">
    <name type="scientific">Ooceraea biroi</name>
    <name type="common">Clonal raider ant</name>
    <name type="synonym">Cerapachys biroi</name>
    <dbReference type="NCBI Taxonomy" id="2015173"/>
    <lineage>
        <taxon>Eukaryota</taxon>
        <taxon>Metazoa</taxon>
        <taxon>Ecdysozoa</taxon>
        <taxon>Arthropoda</taxon>
        <taxon>Hexapoda</taxon>
        <taxon>Insecta</taxon>
        <taxon>Pterygota</taxon>
        <taxon>Neoptera</taxon>
        <taxon>Endopterygota</taxon>
        <taxon>Hymenoptera</taxon>
        <taxon>Apocrita</taxon>
        <taxon>Aculeata</taxon>
        <taxon>Formicoidea</taxon>
        <taxon>Formicidae</taxon>
        <taxon>Dorylinae</taxon>
        <taxon>Ooceraea</taxon>
    </lineage>
</organism>
<evidence type="ECO:0000313" key="2">
    <source>
        <dbReference type="Proteomes" id="UP000053097"/>
    </source>
</evidence>
<name>A0A026WDL9_OOCBI</name>
<proteinExistence type="predicted"/>
<reference evidence="1 2" key="1">
    <citation type="journal article" date="2014" name="Curr. Biol.">
        <title>The genome of the clonal raider ant Cerapachys biroi.</title>
        <authorList>
            <person name="Oxley P.R."/>
            <person name="Ji L."/>
            <person name="Fetter-Pruneda I."/>
            <person name="McKenzie S.K."/>
            <person name="Li C."/>
            <person name="Hu H."/>
            <person name="Zhang G."/>
            <person name="Kronauer D.J."/>
        </authorList>
    </citation>
    <scope>NUCLEOTIDE SEQUENCE [LARGE SCALE GENOMIC DNA]</scope>
</reference>
<dbReference type="AlphaFoldDB" id="A0A026WDL9"/>
<accession>A0A026WDL9</accession>
<sequence length="117" mass="13544">MRENNPRREIDVEFGEVETGAEAVRMIEIANRSCVKQITYEAHRDTTTNPLDHVFELCSYSWTLFSGQVYKCRIYYRPFVPFSVNVDYFTIVDSAGERAEIRVRGMCIGMILAHALK</sequence>
<dbReference type="EMBL" id="KK107260">
    <property type="protein sequence ID" value="EZA54142.1"/>
    <property type="molecule type" value="Genomic_DNA"/>
</dbReference>
<dbReference type="OrthoDB" id="415597at2759"/>
<keyword evidence="2" id="KW-1185">Reference proteome</keyword>
<dbReference type="Proteomes" id="UP000053097">
    <property type="component" value="Unassembled WGS sequence"/>
</dbReference>
<evidence type="ECO:0000313" key="1">
    <source>
        <dbReference type="EMBL" id="EZA54142.1"/>
    </source>
</evidence>